<dbReference type="OrthoDB" id="51680at2157"/>
<feature type="transmembrane region" description="Helical" evidence="2">
    <location>
        <begin position="536"/>
        <end position="556"/>
    </location>
</feature>
<feature type="transmembrane region" description="Helical" evidence="2">
    <location>
        <begin position="318"/>
        <end position="343"/>
    </location>
</feature>
<dbReference type="eggNOG" id="arCOG04450">
    <property type="taxonomic scope" value="Archaea"/>
</dbReference>
<evidence type="ECO:0000256" key="2">
    <source>
        <dbReference type="SAM" id="Phobius"/>
    </source>
</evidence>
<evidence type="ECO:0000256" key="1">
    <source>
        <dbReference type="SAM" id="MobiDB-lite"/>
    </source>
</evidence>
<dbReference type="KEGG" id="ave:Arcve_2125"/>
<feature type="transmembrane region" description="Helical" evidence="2">
    <location>
        <begin position="481"/>
        <end position="501"/>
    </location>
</feature>
<feature type="transmembrane region" description="Helical" evidence="2">
    <location>
        <begin position="417"/>
        <end position="442"/>
    </location>
</feature>
<dbReference type="STRING" id="693661.Arcve_2125"/>
<accession>F2KSP4</accession>
<keyword evidence="2" id="KW-1133">Transmembrane helix</keyword>
<dbReference type="GeneID" id="10395260"/>
<feature type="transmembrane region" description="Helical" evidence="2">
    <location>
        <begin position="264"/>
        <end position="282"/>
    </location>
</feature>
<sequence>MMRLFNISRLELKKSRKKYSRGLVAVIVILSIFAGLSAYFSAGEGVKSDSKLYVVASPYRIEERHFVWYPMSAGKAIPLVRSGEVDVALGQLFLIVGKSDKALAAADELKALIERLFEEELYRRYGSDAFPVFVSVEYVKRDVTYQIGFKGEEKSRREETSSAPGQAPTLPPTPAPAPEELPKPFEETEGLGRVIGGEEKYVTPKNFSPPNLLGKLVYAFLFILPSYFAVQVFSSSLIEDRTAKRLDVLLATPTSPLTVLMGKLLPYLATAVLSVLAASLILGKSPVALAYVLPVILFFAALQAFFAINARSYKEMTFFVISTSLLVTAYIFIPAVFAGTIPVSKVSPITLMLADFEGEEIGLRDYVFATLQFYAMAAVLMVLAAKSMSPEIAHSSKSIPEKVVLALTGLMKREWHAAIASIAAIPFVFMVEFLLLSVLFVLPMEYSIPLFVGVVAVVEEAFKGSVLLAAIRKGLSPYPSALACGLGFFAGEKLIVLLNVATQYNALLLAQFFVLPLILHVSTMLLFALFRSHPPLAFTLAATLHFFYNLAVVMTLA</sequence>
<feature type="compositionally biased region" description="Basic and acidic residues" evidence="1">
    <location>
        <begin position="151"/>
        <end position="160"/>
    </location>
</feature>
<feature type="transmembrane region" description="Helical" evidence="2">
    <location>
        <begin position="216"/>
        <end position="238"/>
    </location>
</feature>
<feature type="transmembrane region" description="Helical" evidence="2">
    <location>
        <begin position="21"/>
        <end position="42"/>
    </location>
</feature>
<evidence type="ECO:0008006" key="5">
    <source>
        <dbReference type="Google" id="ProtNLM"/>
    </source>
</evidence>
<dbReference type="EMBL" id="CP002588">
    <property type="protein sequence ID" value="AEA48114.1"/>
    <property type="molecule type" value="Genomic_DNA"/>
</dbReference>
<gene>
    <name evidence="3" type="ordered locus">Arcve_2125</name>
</gene>
<evidence type="ECO:0000313" key="3">
    <source>
        <dbReference type="EMBL" id="AEA48114.1"/>
    </source>
</evidence>
<feature type="transmembrane region" description="Helical" evidence="2">
    <location>
        <begin position="366"/>
        <end position="385"/>
    </location>
</feature>
<keyword evidence="2" id="KW-0812">Transmembrane</keyword>
<dbReference type="RefSeq" id="WP_013684765.1">
    <property type="nucleotide sequence ID" value="NC_015320.1"/>
</dbReference>
<dbReference type="AlphaFoldDB" id="F2KSP4"/>
<protein>
    <recommendedName>
        <fullName evidence="5">ABC-2 type transporter</fullName>
    </recommendedName>
</protein>
<reference evidence="3 4" key="1">
    <citation type="submission" date="2011-03" db="EMBL/GenBank/DDBJ databases">
        <title>The complete genome of Archaeoglobus veneficus SNP6.</title>
        <authorList>
            <consortium name="US DOE Joint Genome Institute (JGI-PGF)"/>
            <person name="Lucas S."/>
            <person name="Copeland A."/>
            <person name="Lapidus A."/>
            <person name="Bruce D."/>
            <person name="Goodwin L."/>
            <person name="Pitluck S."/>
            <person name="Kyrpides N."/>
            <person name="Mavromatis K."/>
            <person name="Pagani I."/>
            <person name="Ivanova N."/>
            <person name="Mikhailova N."/>
            <person name="Lu M."/>
            <person name="Detter J.C."/>
            <person name="Tapia R."/>
            <person name="Han C."/>
            <person name="Land M."/>
            <person name="Hauser L."/>
            <person name="Markowitz V."/>
            <person name="Cheng J.-F."/>
            <person name="Hugenholtz P."/>
            <person name="Woyke T."/>
            <person name="Wu D."/>
            <person name="Spring S."/>
            <person name="Brambilla E."/>
            <person name="Klenk H.-P."/>
            <person name="Eisen J.A."/>
        </authorList>
    </citation>
    <scope>NUCLEOTIDE SEQUENCE [LARGE SCALE GENOMIC DNA]</scope>
    <source>
        <strain>SNP6</strain>
    </source>
</reference>
<proteinExistence type="predicted"/>
<feature type="region of interest" description="Disordered" evidence="1">
    <location>
        <begin position="151"/>
        <end position="183"/>
    </location>
</feature>
<dbReference type="Proteomes" id="UP000008136">
    <property type="component" value="Chromosome"/>
</dbReference>
<feature type="transmembrane region" description="Helical" evidence="2">
    <location>
        <begin position="507"/>
        <end position="529"/>
    </location>
</feature>
<dbReference type="HOGENOM" id="CLU_030328_0_0_2"/>
<name>F2KSP4_ARCVS</name>
<feature type="transmembrane region" description="Helical" evidence="2">
    <location>
        <begin position="288"/>
        <end position="306"/>
    </location>
</feature>
<keyword evidence="4" id="KW-1185">Reference proteome</keyword>
<feature type="compositionally biased region" description="Pro residues" evidence="1">
    <location>
        <begin position="169"/>
        <end position="179"/>
    </location>
</feature>
<dbReference type="PANTHER" id="PTHR43471">
    <property type="entry name" value="ABC TRANSPORTER PERMEASE"/>
    <property type="match status" value="1"/>
</dbReference>
<evidence type="ECO:0000313" key="4">
    <source>
        <dbReference type="Proteomes" id="UP000008136"/>
    </source>
</evidence>
<keyword evidence="2" id="KW-0472">Membrane</keyword>
<organism evidence="3 4">
    <name type="scientific">Archaeoglobus veneficus (strain DSM 11195 / SNP6)</name>
    <dbReference type="NCBI Taxonomy" id="693661"/>
    <lineage>
        <taxon>Archaea</taxon>
        <taxon>Methanobacteriati</taxon>
        <taxon>Methanobacteriota</taxon>
        <taxon>Archaeoglobi</taxon>
        <taxon>Archaeoglobales</taxon>
        <taxon>Archaeoglobaceae</taxon>
        <taxon>Archaeoglobus</taxon>
    </lineage>
</organism>